<accession>A0A6S6S804</accession>
<protein>
    <recommendedName>
        <fullName evidence="4">Porin</fullName>
    </recommendedName>
</protein>
<reference evidence="3" key="1">
    <citation type="submission" date="2020-01" db="EMBL/GenBank/DDBJ databases">
        <authorList>
            <person name="Meier V. D."/>
            <person name="Meier V D."/>
        </authorList>
    </citation>
    <scope>NUCLEOTIDE SEQUENCE</scope>
    <source>
        <strain evidence="3">HLG_WM_MAG_01</strain>
    </source>
</reference>
<dbReference type="AlphaFoldDB" id="A0A6S6S804"/>
<evidence type="ECO:0008006" key="4">
    <source>
        <dbReference type="Google" id="ProtNLM"/>
    </source>
</evidence>
<organism evidence="3">
    <name type="scientific">uncultured Sulfurovum sp</name>
    <dbReference type="NCBI Taxonomy" id="269237"/>
    <lineage>
        <taxon>Bacteria</taxon>
        <taxon>Pseudomonadati</taxon>
        <taxon>Campylobacterota</taxon>
        <taxon>Epsilonproteobacteria</taxon>
        <taxon>Campylobacterales</taxon>
        <taxon>Sulfurovaceae</taxon>
        <taxon>Sulfurovum</taxon>
        <taxon>environmental samples</taxon>
    </lineage>
</organism>
<proteinExistence type="predicted"/>
<sequence length="371" mass="39359">MKLTKLSLIATLAMSAAFAGGDIVPTEPEVTAPAPVADCEKDTTVSGKAVGYYYTWEGTDLFKKESTAIGTAVTLDVAHKLTSNITANFSAVGYANLGEEEAGYMEGEETGAYFNVANLTGTFGDTTVVLGRQLMATPMLGGFDWLLAPGAMEAATIMNTSISNVTLVGSYVNKWRSNNTGSTFVELDDDNYALGAAYSDAFDASVWYYNIDALDYTQVYADAGYTFSGITLNAQYATTDYGTTDDSTAFGVKIAGEFAGMTASVAYNKVDDAETGYVGVDSLYTSSWNVFASGVVDDSFKVALGTELSGLATEVSYAQYGEEGSELDVILGYDITDTLNLGVVFTATDYTYDDASDDAENALEVFATYTF</sequence>
<evidence type="ECO:0000313" key="3">
    <source>
        <dbReference type="EMBL" id="CAA6803923.1"/>
    </source>
</evidence>
<dbReference type="InterPro" id="IPR023614">
    <property type="entry name" value="Porin_dom_sf"/>
</dbReference>
<gene>
    <name evidence="2" type="ORF">HELGO_WM11125</name>
    <name evidence="3" type="ORF">HELGO_WM2849</name>
</gene>
<dbReference type="Gene3D" id="2.40.160.10">
    <property type="entry name" value="Porin"/>
    <property type="match status" value="1"/>
</dbReference>
<evidence type="ECO:0000256" key="1">
    <source>
        <dbReference type="SAM" id="SignalP"/>
    </source>
</evidence>
<name>A0A6S6S804_9BACT</name>
<evidence type="ECO:0000313" key="2">
    <source>
        <dbReference type="EMBL" id="CAA6800962.1"/>
    </source>
</evidence>
<feature type="chain" id="PRO_5038313728" description="Porin" evidence="1">
    <location>
        <begin position="20"/>
        <end position="371"/>
    </location>
</feature>
<dbReference type="EMBL" id="CACVAS010000018">
    <property type="protein sequence ID" value="CAA6800962.1"/>
    <property type="molecule type" value="Genomic_DNA"/>
</dbReference>
<keyword evidence="1" id="KW-0732">Signal</keyword>
<dbReference type="EMBL" id="CACVAS010000030">
    <property type="protein sequence ID" value="CAA6803923.1"/>
    <property type="molecule type" value="Genomic_DNA"/>
</dbReference>
<feature type="signal peptide" evidence="1">
    <location>
        <begin position="1"/>
        <end position="19"/>
    </location>
</feature>